<gene>
    <name evidence="2" type="primary">BQ5605_C014g07460</name>
    <name evidence="2" type="ORF">BQ5605_C014G07460</name>
</gene>
<evidence type="ECO:0000313" key="2">
    <source>
        <dbReference type="EMBL" id="SGY18750.1"/>
    </source>
</evidence>
<reference evidence="2 3" key="1">
    <citation type="submission" date="2016-11" db="EMBL/GenBank/DDBJ databases">
        <authorList>
            <person name="Jaros S."/>
            <person name="Januszkiewicz K."/>
            <person name="Wedrychowicz H."/>
        </authorList>
    </citation>
    <scope>NUCLEOTIDE SEQUENCE [LARGE SCALE GENOMIC DNA]</scope>
</reference>
<keyword evidence="3" id="KW-1185">Reference proteome</keyword>
<proteinExistence type="predicted"/>
<feature type="compositionally biased region" description="Polar residues" evidence="1">
    <location>
        <begin position="58"/>
        <end position="69"/>
    </location>
</feature>
<feature type="region of interest" description="Disordered" evidence="1">
    <location>
        <begin position="36"/>
        <end position="69"/>
    </location>
</feature>
<accession>A0A2X0NX46</accession>
<protein>
    <submittedName>
        <fullName evidence="2">BQ5605_C014g07460 protein</fullName>
    </submittedName>
</protein>
<sequence>MSRYEGRLVLDNFSKLLYKLYNAQIFFCALRSSRKAFGGPQDPRKPGLRRVVPDWTNYGPQMGQNREGA</sequence>
<name>A0A2X0NX46_9BASI</name>
<organism evidence="2 3">
    <name type="scientific">Microbotryum silenes-dioicae</name>
    <dbReference type="NCBI Taxonomy" id="796604"/>
    <lineage>
        <taxon>Eukaryota</taxon>
        <taxon>Fungi</taxon>
        <taxon>Dikarya</taxon>
        <taxon>Basidiomycota</taxon>
        <taxon>Pucciniomycotina</taxon>
        <taxon>Microbotryomycetes</taxon>
        <taxon>Microbotryales</taxon>
        <taxon>Microbotryaceae</taxon>
        <taxon>Microbotryum</taxon>
    </lineage>
</organism>
<dbReference type="Proteomes" id="UP000249464">
    <property type="component" value="Unassembled WGS sequence"/>
</dbReference>
<dbReference type="EMBL" id="FQNC01000016">
    <property type="protein sequence ID" value="SGY18750.1"/>
    <property type="molecule type" value="Genomic_DNA"/>
</dbReference>
<evidence type="ECO:0000313" key="3">
    <source>
        <dbReference type="Proteomes" id="UP000249464"/>
    </source>
</evidence>
<evidence type="ECO:0000256" key="1">
    <source>
        <dbReference type="SAM" id="MobiDB-lite"/>
    </source>
</evidence>
<dbReference type="AlphaFoldDB" id="A0A2X0NX46"/>